<gene>
    <name evidence="4" type="ORF">CONPUDRAFT_45201</name>
</gene>
<protein>
    <submittedName>
        <fullName evidence="4">Uncharacterized protein</fullName>
    </submittedName>
</protein>
<dbReference type="Pfam" id="PF11807">
    <property type="entry name" value="UstYa"/>
    <property type="match status" value="1"/>
</dbReference>
<dbReference type="OrthoDB" id="3687641at2759"/>
<dbReference type="KEGG" id="cput:CONPUDRAFT_45201"/>
<organism evidence="4 5">
    <name type="scientific">Coniophora puteana (strain RWD-64-598)</name>
    <name type="common">Brown rot fungus</name>
    <dbReference type="NCBI Taxonomy" id="741705"/>
    <lineage>
        <taxon>Eukaryota</taxon>
        <taxon>Fungi</taxon>
        <taxon>Dikarya</taxon>
        <taxon>Basidiomycota</taxon>
        <taxon>Agaricomycotina</taxon>
        <taxon>Agaricomycetes</taxon>
        <taxon>Agaricomycetidae</taxon>
        <taxon>Boletales</taxon>
        <taxon>Coniophorineae</taxon>
        <taxon>Coniophoraceae</taxon>
        <taxon>Coniophora</taxon>
    </lineage>
</organism>
<dbReference type="AlphaFoldDB" id="A0A5M3N9D0"/>
<reference evidence="5" key="1">
    <citation type="journal article" date="2012" name="Science">
        <title>The Paleozoic origin of enzymatic lignin decomposition reconstructed from 31 fungal genomes.</title>
        <authorList>
            <person name="Floudas D."/>
            <person name="Binder M."/>
            <person name="Riley R."/>
            <person name="Barry K."/>
            <person name="Blanchette R.A."/>
            <person name="Henrissat B."/>
            <person name="Martinez A.T."/>
            <person name="Otillar R."/>
            <person name="Spatafora J.W."/>
            <person name="Yadav J.S."/>
            <person name="Aerts A."/>
            <person name="Benoit I."/>
            <person name="Boyd A."/>
            <person name="Carlson A."/>
            <person name="Copeland A."/>
            <person name="Coutinho P.M."/>
            <person name="de Vries R.P."/>
            <person name="Ferreira P."/>
            <person name="Findley K."/>
            <person name="Foster B."/>
            <person name="Gaskell J."/>
            <person name="Glotzer D."/>
            <person name="Gorecki P."/>
            <person name="Heitman J."/>
            <person name="Hesse C."/>
            <person name="Hori C."/>
            <person name="Igarashi K."/>
            <person name="Jurgens J.A."/>
            <person name="Kallen N."/>
            <person name="Kersten P."/>
            <person name="Kohler A."/>
            <person name="Kuees U."/>
            <person name="Kumar T.K.A."/>
            <person name="Kuo A."/>
            <person name="LaButti K."/>
            <person name="Larrondo L.F."/>
            <person name="Lindquist E."/>
            <person name="Ling A."/>
            <person name="Lombard V."/>
            <person name="Lucas S."/>
            <person name="Lundell T."/>
            <person name="Martin R."/>
            <person name="McLaughlin D.J."/>
            <person name="Morgenstern I."/>
            <person name="Morin E."/>
            <person name="Murat C."/>
            <person name="Nagy L.G."/>
            <person name="Nolan M."/>
            <person name="Ohm R.A."/>
            <person name="Patyshakuliyeva A."/>
            <person name="Rokas A."/>
            <person name="Ruiz-Duenas F.J."/>
            <person name="Sabat G."/>
            <person name="Salamov A."/>
            <person name="Samejima M."/>
            <person name="Schmutz J."/>
            <person name="Slot J.C."/>
            <person name="St John F."/>
            <person name="Stenlid J."/>
            <person name="Sun H."/>
            <person name="Sun S."/>
            <person name="Syed K."/>
            <person name="Tsang A."/>
            <person name="Wiebenga A."/>
            <person name="Young D."/>
            <person name="Pisabarro A."/>
            <person name="Eastwood D.C."/>
            <person name="Martin F."/>
            <person name="Cullen D."/>
            <person name="Grigoriev I.V."/>
            <person name="Hibbett D.S."/>
        </authorList>
    </citation>
    <scope>NUCLEOTIDE SEQUENCE [LARGE SCALE GENOMIC DNA]</scope>
    <source>
        <strain evidence="5">RWD-64-598 SS2</strain>
    </source>
</reference>
<accession>A0A5M3N9D0</accession>
<comment type="similarity">
    <text evidence="3">Belongs to the ustYa family.</text>
</comment>
<keyword evidence="2" id="KW-0560">Oxidoreductase</keyword>
<name>A0A5M3N9D0_CONPW</name>
<proteinExistence type="inferred from homology"/>
<comment type="caution">
    <text evidence="4">The sequence shown here is derived from an EMBL/GenBank/DDBJ whole genome shotgun (WGS) entry which is preliminary data.</text>
</comment>
<dbReference type="PANTHER" id="PTHR33365">
    <property type="entry name" value="YALI0B05434P"/>
    <property type="match status" value="1"/>
</dbReference>
<keyword evidence="5" id="KW-1185">Reference proteome</keyword>
<feature type="non-terminal residue" evidence="4">
    <location>
        <position position="1"/>
    </location>
</feature>
<sequence length="148" mass="16433">SSTAYEGTDIPWTLPIELSDAAMEIKGNVLDLTDDAQWAATVPPHQGRVRLGPNNRTFAVSMYHQLHCLNVLRKVVVDARDNRTHVEHCLPFLLQGLLCRADITLEHSAVLEHKGEKDLGASGVGDVHRCGGDWAQVRRFVEDNQAAW</sequence>
<evidence type="ECO:0000313" key="4">
    <source>
        <dbReference type="EMBL" id="EIW87451.1"/>
    </source>
</evidence>
<dbReference type="OMA" id="YRISEYF"/>
<evidence type="ECO:0000256" key="3">
    <source>
        <dbReference type="ARBA" id="ARBA00035112"/>
    </source>
</evidence>
<evidence type="ECO:0000256" key="1">
    <source>
        <dbReference type="ARBA" id="ARBA00004685"/>
    </source>
</evidence>
<dbReference type="Proteomes" id="UP000053558">
    <property type="component" value="Unassembled WGS sequence"/>
</dbReference>
<dbReference type="GO" id="GO:0016491">
    <property type="term" value="F:oxidoreductase activity"/>
    <property type="evidence" value="ECO:0007669"/>
    <property type="project" value="UniProtKB-KW"/>
</dbReference>
<dbReference type="PANTHER" id="PTHR33365:SF11">
    <property type="entry name" value="TAT PATHWAY SIGNAL SEQUENCE"/>
    <property type="match status" value="1"/>
</dbReference>
<evidence type="ECO:0000256" key="2">
    <source>
        <dbReference type="ARBA" id="ARBA00023002"/>
    </source>
</evidence>
<dbReference type="EMBL" id="JH711573">
    <property type="protein sequence ID" value="EIW87451.1"/>
    <property type="molecule type" value="Genomic_DNA"/>
</dbReference>
<comment type="pathway">
    <text evidence="1">Mycotoxin biosynthesis.</text>
</comment>
<evidence type="ECO:0000313" key="5">
    <source>
        <dbReference type="Proteomes" id="UP000053558"/>
    </source>
</evidence>
<dbReference type="GO" id="GO:0043386">
    <property type="term" value="P:mycotoxin biosynthetic process"/>
    <property type="evidence" value="ECO:0007669"/>
    <property type="project" value="InterPro"/>
</dbReference>
<dbReference type="GeneID" id="19207054"/>
<dbReference type="RefSeq" id="XP_007762503.1">
    <property type="nucleotide sequence ID" value="XM_007764313.1"/>
</dbReference>
<dbReference type="InterPro" id="IPR021765">
    <property type="entry name" value="UstYa-like"/>
</dbReference>